<feature type="compositionally biased region" description="Basic and acidic residues" evidence="1">
    <location>
        <begin position="8"/>
        <end position="24"/>
    </location>
</feature>
<dbReference type="AlphaFoldDB" id="A0AAD9R7H1"/>
<dbReference type="EMBL" id="JARQWQ010000001">
    <property type="protein sequence ID" value="KAK2574528.1"/>
    <property type="molecule type" value="Genomic_DNA"/>
</dbReference>
<feature type="region of interest" description="Disordered" evidence="1">
    <location>
        <begin position="45"/>
        <end position="92"/>
    </location>
</feature>
<dbReference type="Proteomes" id="UP001249851">
    <property type="component" value="Unassembled WGS sequence"/>
</dbReference>
<name>A0AAD9R7H1_ACRCE</name>
<organism evidence="2 3">
    <name type="scientific">Acropora cervicornis</name>
    <name type="common">Staghorn coral</name>
    <dbReference type="NCBI Taxonomy" id="6130"/>
    <lineage>
        <taxon>Eukaryota</taxon>
        <taxon>Metazoa</taxon>
        <taxon>Cnidaria</taxon>
        <taxon>Anthozoa</taxon>
        <taxon>Hexacorallia</taxon>
        <taxon>Scleractinia</taxon>
        <taxon>Astrocoeniina</taxon>
        <taxon>Acroporidae</taxon>
        <taxon>Acropora</taxon>
    </lineage>
</organism>
<keyword evidence="3" id="KW-1185">Reference proteome</keyword>
<evidence type="ECO:0000313" key="2">
    <source>
        <dbReference type="EMBL" id="KAK2574528.1"/>
    </source>
</evidence>
<reference evidence="2" key="1">
    <citation type="journal article" date="2023" name="G3 (Bethesda)">
        <title>Whole genome assembly and annotation of the endangered Caribbean coral Acropora cervicornis.</title>
        <authorList>
            <person name="Selwyn J.D."/>
            <person name="Vollmer S.V."/>
        </authorList>
    </citation>
    <scope>NUCLEOTIDE SEQUENCE</scope>
    <source>
        <strain evidence="2">K2</strain>
    </source>
</reference>
<evidence type="ECO:0000256" key="1">
    <source>
        <dbReference type="SAM" id="MobiDB-lite"/>
    </source>
</evidence>
<comment type="caution">
    <text evidence="2">The sequence shown here is derived from an EMBL/GenBank/DDBJ whole genome shotgun (WGS) entry which is preliminary data.</text>
</comment>
<gene>
    <name evidence="2" type="ORF">P5673_000710</name>
</gene>
<protein>
    <submittedName>
        <fullName evidence="2">Uncharacterized protein</fullName>
    </submittedName>
</protein>
<proteinExistence type="predicted"/>
<evidence type="ECO:0000313" key="3">
    <source>
        <dbReference type="Proteomes" id="UP001249851"/>
    </source>
</evidence>
<reference evidence="2" key="2">
    <citation type="journal article" date="2023" name="Science">
        <title>Genomic signatures of disease resistance in endangered staghorn corals.</title>
        <authorList>
            <person name="Vollmer S.V."/>
            <person name="Selwyn J.D."/>
            <person name="Despard B.A."/>
            <person name="Roesel C.L."/>
        </authorList>
    </citation>
    <scope>NUCLEOTIDE SEQUENCE</scope>
    <source>
        <strain evidence="2">K2</strain>
    </source>
</reference>
<feature type="compositionally biased region" description="Polar residues" evidence="1">
    <location>
        <begin position="61"/>
        <end position="73"/>
    </location>
</feature>
<accession>A0AAD9R7H1</accession>
<feature type="region of interest" description="Disordered" evidence="1">
    <location>
        <begin position="1"/>
        <end position="24"/>
    </location>
</feature>
<sequence>MAFINDNTSERRDFGGHHIKQDNRPAIEQKYTSDEMEAAHALLALSNSAPNAPPVHKTADSSKSGPNVHSSSVETERKLPKTPEPSHQAPLLNTVSQVSPLTELDCFVAAAVTDGEQRYVYNHYNSSHDEDWTEEYSPVEKQAAYSLLLLSSSAQSEPMPSTEPPLKALTKFVSTFFASFDNSEHSPDITEAASALLALKSSAQSA</sequence>